<dbReference type="SUPFAM" id="SSF51230">
    <property type="entry name" value="Single hybrid motif"/>
    <property type="match status" value="1"/>
</dbReference>
<evidence type="ECO:0000256" key="3">
    <source>
        <dbReference type="ARBA" id="ARBA00030463"/>
    </source>
</evidence>
<proteinExistence type="inferred from homology"/>
<sequence>MSVQSDDPLEPFYFEHEDQVICGQSVSPITDGFQEDYPSVVDRFFTRYYYFKGDVPYQVLYHSNRICLVCLAPDHPALCQGISTVNFDIGNVDRSQNVVKGKGKKGGMILQAESTLALLTTDTGETFKVPSCIRGKLVEVNTALVQEPKLLEQLPEGAGFFAILLPKIENCDAIKASLLTQEQYEERLKIIKEKKSKIEISDDKQDSLRTEEPLQIVQINLET</sequence>
<dbReference type="PANTHER" id="PTHR13651">
    <property type="entry name" value="PROTEIN ABITRAM"/>
    <property type="match status" value="1"/>
</dbReference>
<dbReference type="InterPro" id="IPR011053">
    <property type="entry name" value="Single_hybrid_motif"/>
</dbReference>
<comment type="similarity">
    <text evidence="1">Belongs to the ABITRAM family.</text>
</comment>
<dbReference type="InterPro" id="IPR039169">
    <property type="entry name" value="Abitram"/>
</dbReference>
<reference evidence="6" key="2">
    <citation type="submission" date="2025-04" db="UniProtKB">
        <authorList>
            <consortium name="RefSeq"/>
        </authorList>
    </citation>
    <scope>IDENTIFICATION</scope>
</reference>
<dbReference type="PANTHER" id="PTHR13651:SF0">
    <property type="entry name" value="PROTEIN ABITRAM"/>
    <property type="match status" value="1"/>
</dbReference>
<dbReference type="GO" id="GO:0048813">
    <property type="term" value="P:dendrite morphogenesis"/>
    <property type="evidence" value="ECO:0007669"/>
    <property type="project" value="TreeGrafter"/>
</dbReference>
<evidence type="ECO:0000256" key="2">
    <source>
        <dbReference type="ARBA" id="ARBA00019325"/>
    </source>
</evidence>
<dbReference type="OrthoDB" id="48130at2759"/>
<dbReference type="GeneID" id="108052284"/>
<dbReference type="Pfam" id="PF01597">
    <property type="entry name" value="GCV_H"/>
    <property type="match status" value="1"/>
</dbReference>
<dbReference type="GO" id="GO:0051015">
    <property type="term" value="F:actin filament binding"/>
    <property type="evidence" value="ECO:0007669"/>
    <property type="project" value="TreeGrafter"/>
</dbReference>
<reference evidence="5" key="1">
    <citation type="journal article" date="2021" name="Elife">
        <title>Highly contiguous assemblies of 101 drosophilid genomes.</title>
        <authorList>
            <person name="Kim B.Y."/>
            <person name="Wang J.R."/>
            <person name="Miller D.E."/>
            <person name="Barmina O."/>
            <person name="Delaney E."/>
            <person name="Thompson A."/>
            <person name="Comeault A.A."/>
            <person name="Peede D."/>
            <person name="D'Agostino E.R."/>
            <person name="Pelaez J."/>
            <person name="Aguilar J.M."/>
            <person name="Haji D."/>
            <person name="Matsunaga T."/>
            <person name="Armstrong E.E."/>
            <person name="Zych M."/>
            <person name="Ogawa Y."/>
            <person name="Stamenkovic-Radak M."/>
            <person name="Jelic M."/>
            <person name="Veselinovic M.S."/>
            <person name="Tanaskovic M."/>
            <person name="Eric P."/>
            <person name="Gao J.J."/>
            <person name="Katoh T.K."/>
            <person name="Toda M.J."/>
            <person name="Watabe H."/>
            <person name="Watada M."/>
            <person name="Davis J.S."/>
            <person name="Moyle L.C."/>
            <person name="Manoli G."/>
            <person name="Bertolini E."/>
            <person name="Kostal V."/>
            <person name="Hawley R.S."/>
            <person name="Takahashi A."/>
            <person name="Jones C.D."/>
            <person name="Price D.K."/>
            <person name="Whiteman N."/>
            <person name="Kopp A."/>
            <person name="Matute D.R."/>
            <person name="Petrov D.A."/>
        </authorList>
    </citation>
    <scope>NUCLEOTIDE SEQUENCE [LARGE SCALE GENOMIC DNA]</scope>
</reference>
<protein>
    <recommendedName>
        <fullName evidence="2">Protein Abitram</fullName>
    </recommendedName>
    <alternativeName>
        <fullName evidence="3">Actin-binding transcription modulator</fullName>
    </alternativeName>
</protein>
<gene>
    <name evidence="6" type="primary">LOC108052284</name>
    <name evidence="4" type="synonym">108052284</name>
</gene>
<dbReference type="RefSeq" id="XP_016990147.1">
    <property type="nucleotide sequence ID" value="XM_017134658.1"/>
</dbReference>
<evidence type="ECO:0000313" key="5">
    <source>
        <dbReference type="Proteomes" id="UP001652680"/>
    </source>
</evidence>
<dbReference type="GO" id="GO:0051489">
    <property type="term" value="P:regulation of filopodium assembly"/>
    <property type="evidence" value="ECO:0007669"/>
    <property type="project" value="TreeGrafter"/>
</dbReference>
<dbReference type="InterPro" id="IPR033753">
    <property type="entry name" value="GCV_H/Fam206"/>
</dbReference>
<dbReference type="GO" id="GO:0003785">
    <property type="term" value="F:actin monomer binding"/>
    <property type="evidence" value="ECO:0007669"/>
    <property type="project" value="TreeGrafter"/>
</dbReference>
<reference evidence="4" key="3">
    <citation type="submission" date="2025-05" db="UniProtKB">
        <authorList>
            <consortium name="EnsemblMetazoa"/>
        </authorList>
    </citation>
    <scope>IDENTIFICATION</scope>
</reference>
<dbReference type="GO" id="GO:0030833">
    <property type="term" value="P:regulation of actin filament polymerization"/>
    <property type="evidence" value="ECO:0007669"/>
    <property type="project" value="TreeGrafter"/>
</dbReference>
<evidence type="ECO:0000313" key="4">
    <source>
        <dbReference type="EnsemblMetazoa" id="XP_016990147.1"/>
    </source>
</evidence>
<dbReference type="GO" id="GO:0005634">
    <property type="term" value="C:nucleus"/>
    <property type="evidence" value="ECO:0007669"/>
    <property type="project" value="TreeGrafter"/>
</dbReference>
<dbReference type="Gene3D" id="2.40.50.100">
    <property type="match status" value="1"/>
</dbReference>
<evidence type="ECO:0000256" key="1">
    <source>
        <dbReference type="ARBA" id="ARBA00010764"/>
    </source>
</evidence>
<name>A0A6P4FJW0_DRORH</name>
<dbReference type="EnsemblMetazoa" id="XM_017134658.2">
    <property type="protein sequence ID" value="XP_016990147.1"/>
    <property type="gene ID" value="LOC108052284"/>
</dbReference>
<evidence type="ECO:0000313" key="6">
    <source>
        <dbReference type="RefSeq" id="XP_016990147.1"/>
    </source>
</evidence>
<dbReference type="GO" id="GO:0032433">
    <property type="term" value="C:filopodium tip"/>
    <property type="evidence" value="ECO:0007669"/>
    <property type="project" value="TreeGrafter"/>
</dbReference>
<accession>A0A6P4FJW0</accession>
<dbReference type="GO" id="GO:0030027">
    <property type="term" value="C:lamellipodium"/>
    <property type="evidence" value="ECO:0007669"/>
    <property type="project" value="TreeGrafter"/>
</dbReference>
<dbReference type="GO" id="GO:0030425">
    <property type="term" value="C:dendrite"/>
    <property type="evidence" value="ECO:0007669"/>
    <property type="project" value="TreeGrafter"/>
</dbReference>
<organism evidence="6">
    <name type="scientific">Drosophila rhopaloa</name>
    <name type="common">Fruit fly</name>
    <dbReference type="NCBI Taxonomy" id="1041015"/>
    <lineage>
        <taxon>Eukaryota</taxon>
        <taxon>Metazoa</taxon>
        <taxon>Ecdysozoa</taxon>
        <taxon>Arthropoda</taxon>
        <taxon>Hexapoda</taxon>
        <taxon>Insecta</taxon>
        <taxon>Pterygota</taxon>
        <taxon>Neoptera</taxon>
        <taxon>Endopterygota</taxon>
        <taxon>Diptera</taxon>
        <taxon>Brachycera</taxon>
        <taxon>Muscomorpha</taxon>
        <taxon>Ephydroidea</taxon>
        <taxon>Drosophilidae</taxon>
        <taxon>Drosophila</taxon>
        <taxon>Sophophora</taxon>
    </lineage>
</organism>
<keyword evidence="5" id="KW-1185">Reference proteome</keyword>
<dbReference type="AlphaFoldDB" id="A0A6P4FJW0"/>
<dbReference type="Proteomes" id="UP001652680">
    <property type="component" value="Unassembled WGS sequence"/>
</dbReference>